<organism evidence="2 3">
    <name type="scientific">Exophiala aquamarina CBS 119918</name>
    <dbReference type="NCBI Taxonomy" id="1182545"/>
    <lineage>
        <taxon>Eukaryota</taxon>
        <taxon>Fungi</taxon>
        <taxon>Dikarya</taxon>
        <taxon>Ascomycota</taxon>
        <taxon>Pezizomycotina</taxon>
        <taxon>Eurotiomycetes</taxon>
        <taxon>Chaetothyriomycetidae</taxon>
        <taxon>Chaetothyriales</taxon>
        <taxon>Herpotrichiellaceae</taxon>
        <taxon>Exophiala</taxon>
    </lineage>
</organism>
<dbReference type="OrthoDB" id="428342at2759"/>
<feature type="region of interest" description="Disordered" evidence="1">
    <location>
        <begin position="1"/>
        <end position="93"/>
    </location>
</feature>
<feature type="compositionally biased region" description="Basic residues" evidence="1">
    <location>
        <begin position="1"/>
        <end position="11"/>
    </location>
</feature>
<keyword evidence="3" id="KW-1185">Reference proteome</keyword>
<proteinExistence type="predicted"/>
<dbReference type="Proteomes" id="UP000027920">
    <property type="component" value="Unassembled WGS sequence"/>
</dbReference>
<dbReference type="VEuPathDB" id="FungiDB:A1O9_09015"/>
<evidence type="ECO:0000313" key="2">
    <source>
        <dbReference type="EMBL" id="KEF54573.1"/>
    </source>
</evidence>
<dbReference type="PANTHER" id="PTHR21581:SF6">
    <property type="entry name" value="TRAFFICKING PROTEIN PARTICLE COMPLEX SUBUNIT 12"/>
    <property type="match status" value="1"/>
</dbReference>
<protein>
    <submittedName>
        <fullName evidence="2">Uncharacterized protein</fullName>
    </submittedName>
</protein>
<dbReference type="InterPro" id="IPR011990">
    <property type="entry name" value="TPR-like_helical_dom_sf"/>
</dbReference>
<dbReference type="RefSeq" id="XP_013257163.1">
    <property type="nucleotide sequence ID" value="XM_013401709.1"/>
</dbReference>
<dbReference type="EMBL" id="AMGV01000009">
    <property type="protein sequence ID" value="KEF54573.1"/>
    <property type="molecule type" value="Genomic_DNA"/>
</dbReference>
<evidence type="ECO:0000313" key="3">
    <source>
        <dbReference type="Proteomes" id="UP000027920"/>
    </source>
</evidence>
<evidence type="ECO:0000256" key="1">
    <source>
        <dbReference type="SAM" id="MobiDB-lite"/>
    </source>
</evidence>
<dbReference type="HOGENOM" id="CLU_022275_0_0_1"/>
<dbReference type="STRING" id="1182545.A0A072P5L0"/>
<dbReference type="AlphaFoldDB" id="A0A072P5L0"/>
<dbReference type="GO" id="GO:0030008">
    <property type="term" value="C:TRAPP complex"/>
    <property type="evidence" value="ECO:0007669"/>
    <property type="project" value="TreeGrafter"/>
</dbReference>
<reference evidence="2 3" key="1">
    <citation type="submission" date="2013-03" db="EMBL/GenBank/DDBJ databases">
        <title>The Genome Sequence of Exophiala aquamarina CBS 119918.</title>
        <authorList>
            <consortium name="The Broad Institute Genomics Platform"/>
            <person name="Cuomo C."/>
            <person name="de Hoog S."/>
            <person name="Gorbushina A."/>
            <person name="Walker B."/>
            <person name="Young S.K."/>
            <person name="Zeng Q."/>
            <person name="Gargeya S."/>
            <person name="Fitzgerald M."/>
            <person name="Haas B."/>
            <person name="Abouelleil A."/>
            <person name="Allen A.W."/>
            <person name="Alvarado L."/>
            <person name="Arachchi H.M."/>
            <person name="Berlin A.M."/>
            <person name="Chapman S.B."/>
            <person name="Gainer-Dewar J."/>
            <person name="Goldberg J."/>
            <person name="Griggs A."/>
            <person name="Gujja S."/>
            <person name="Hansen M."/>
            <person name="Howarth C."/>
            <person name="Imamovic A."/>
            <person name="Ireland A."/>
            <person name="Larimer J."/>
            <person name="McCowan C."/>
            <person name="Murphy C."/>
            <person name="Pearson M."/>
            <person name="Poon T.W."/>
            <person name="Priest M."/>
            <person name="Roberts A."/>
            <person name="Saif S."/>
            <person name="Shea T."/>
            <person name="Sisk P."/>
            <person name="Sykes S."/>
            <person name="Wortman J."/>
            <person name="Nusbaum C."/>
            <person name="Birren B."/>
        </authorList>
    </citation>
    <scope>NUCLEOTIDE SEQUENCE [LARGE SCALE GENOMIC DNA]</scope>
    <source>
        <strain evidence="2 3">CBS 119918</strain>
    </source>
</reference>
<dbReference type="Gene3D" id="1.25.40.10">
    <property type="entry name" value="Tetratricopeptide repeat domain"/>
    <property type="match status" value="1"/>
</dbReference>
<comment type="caution">
    <text evidence="2">The sequence shown here is derived from an EMBL/GenBank/DDBJ whole genome shotgun (WGS) entry which is preliminary data.</text>
</comment>
<feature type="compositionally biased region" description="Polar residues" evidence="1">
    <location>
        <begin position="34"/>
        <end position="48"/>
    </location>
</feature>
<dbReference type="GO" id="GO:0005794">
    <property type="term" value="C:Golgi apparatus"/>
    <property type="evidence" value="ECO:0007669"/>
    <property type="project" value="TreeGrafter"/>
</dbReference>
<accession>A0A072P5L0</accession>
<sequence length="471" mass="51654">MATQGHSRKPSSRAALPRRTTRGPLDAIEDPLSISGSPSLTPSASIQATLPKRSQDEASQHLSNASPTGPLHTLPNQSAPSSKPQQEIVEEPVTEERDLSFLLDASIYHPLSQLEVPGPFRKPFLPPPTSETPIARSLDQLDNLLSQCEFLRAAHFAGMILTSGTVRPTDTRTVFRLLAIRYSCLELTGNLLFAAQEAKALEDLSSAFYYDDLNPQGGADNDNDPIRKVPRHIMPFSLRLQSLRLQSIGFSDSRRGVSTLYDTASECRENITSPATTLEQRKLWAARLQEVAIRVVNALVEIGDLDCAIRTLKTMKPTKPEDAPTWEARMILLLVKMGDVAKAGQIIKASNLQHTDRVALEALLAIAQGQYQDAEALLKPGPNIETSLQALVKQNLAVAYLYNGEVQKAKEILEDLVQDGHSFQTLTINLATIYDLSSDRSRELKASLVSRIASDGNSNKARAFTNADFKL</sequence>
<name>A0A072P5L0_9EURO</name>
<dbReference type="GeneID" id="25283925"/>
<feature type="compositionally biased region" description="Polar residues" evidence="1">
    <location>
        <begin position="74"/>
        <end position="85"/>
    </location>
</feature>
<gene>
    <name evidence="2" type="ORF">A1O9_09015</name>
</gene>
<dbReference type="SUPFAM" id="SSF48452">
    <property type="entry name" value="TPR-like"/>
    <property type="match status" value="1"/>
</dbReference>
<dbReference type="PANTHER" id="PTHR21581">
    <property type="entry name" value="D-ALANYL-D-ALANINE CARBOXYPEPTIDASE"/>
    <property type="match status" value="1"/>
</dbReference>